<name>A0A392NER7_9FABA</name>
<dbReference type="GO" id="GO:0003676">
    <property type="term" value="F:nucleic acid binding"/>
    <property type="evidence" value="ECO:0007669"/>
    <property type="project" value="InterPro"/>
</dbReference>
<proteinExistence type="predicted"/>
<dbReference type="Proteomes" id="UP000265520">
    <property type="component" value="Unassembled WGS sequence"/>
</dbReference>
<gene>
    <name evidence="2" type="ORF">A2U01_0019050</name>
</gene>
<dbReference type="PANTHER" id="PTHR47074">
    <property type="entry name" value="BNAC02G40300D PROTEIN"/>
    <property type="match status" value="1"/>
</dbReference>
<dbReference type="EMBL" id="LXQA010036585">
    <property type="protein sequence ID" value="MCH98051.1"/>
    <property type="molecule type" value="Genomic_DNA"/>
</dbReference>
<organism evidence="2 3">
    <name type="scientific">Trifolium medium</name>
    <dbReference type="NCBI Taxonomy" id="97028"/>
    <lineage>
        <taxon>Eukaryota</taxon>
        <taxon>Viridiplantae</taxon>
        <taxon>Streptophyta</taxon>
        <taxon>Embryophyta</taxon>
        <taxon>Tracheophyta</taxon>
        <taxon>Spermatophyta</taxon>
        <taxon>Magnoliopsida</taxon>
        <taxon>eudicotyledons</taxon>
        <taxon>Gunneridae</taxon>
        <taxon>Pentapetalae</taxon>
        <taxon>rosids</taxon>
        <taxon>fabids</taxon>
        <taxon>Fabales</taxon>
        <taxon>Fabaceae</taxon>
        <taxon>Papilionoideae</taxon>
        <taxon>50 kb inversion clade</taxon>
        <taxon>NPAAA clade</taxon>
        <taxon>Hologalegina</taxon>
        <taxon>IRL clade</taxon>
        <taxon>Trifolieae</taxon>
        <taxon>Trifolium</taxon>
    </lineage>
</organism>
<reference evidence="2 3" key="1">
    <citation type="journal article" date="2018" name="Front. Plant Sci.">
        <title>Red Clover (Trifolium pratense) and Zigzag Clover (T. medium) - A Picture of Genomic Similarities and Differences.</title>
        <authorList>
            <person name="Dluhosova J."/>
            <person name="Istvanek J."/>
            <person name="Nedelnik J."/>
            <person name="Repkova J."/>
        </authorList>
    </citation>
    <scope>NUCLEOTIDE SEQUENCE [LARGE SCALE GENOMIC DNA]</scope>
    <source>
        <strain evidence="3">cv. 10/8</strain>
        <tissue evidence="2">Leaf</tissue>
    </source>
</reference>
<dbReference type="InterPro" id="IPR044730">
    <property type="entry name" value="RNase_H-like_dom_plant"/>
</dbReference>
<dbReference type="InterPro" id="IPR036397">
    <property type="entry name" value="RNaseH_sf"/>
</dbReference>
<dbReference type="CDD" id="cd06222">
    <property type="entry name" value="RNase_H_like"/>
    <property type="match status" value="1"/>
</dbReference>
<dbReference type="Gene3D" id="3.30.420.10">
    <property type="entry name" value="Ribonuclease H-like superfamily/Ribonuclease H"/>
    <property type="match status" value="1"/>
</dbReference>
<protein>
    <submittedName>
        <fullName evidence="2">Cytochrome P450</fullName>
    </submittedName>
</protein>
<dbReference type="AlphaFoldDB" id="A0A392NER7"/>
<accession>A0A392NER7</accession>
<evidence type="ECO:0000313" key="3">
    <source>
        <dbReference type="Proteomes" id="UP000265520"/>
    </source>
</evidence>
<comment type="caution">
    <text evidence="2">The sequence shown here is derived from an EMBL/GenBank/DDBJ whole genome shotgun (WGS) entry which is preliminary data.</text>
</comment>
<dbReference type="PANTHER" id="PTHR47074:SF48">
    <property type="entry name" value="POLYNUCLEOTIDYL TRANSFERASE, RIBONUCLEASE H-LIKE SUPERFAMILY PROTEIN"/>
    <property type="match status" value="1"/>
</dbReference>
<keyword evidence="3" id="KW-1185">Reference proteome</keyword>
<evidence type="ECO:0000313" key="2">
    <source>
        <dbReference type="EMBL" id="MCH98051.1"/>
    </source>
</evidence>
<feature type="domain" description="RNase H type-1" evidence="1">
    <location>
        <begin position="50"/>
        <end position="118"/>
    </location>
</feature>
<dbReference type="InterPro" id="IPR052929">
    <property type="entry name" value="RNase_H-like_EbsB-rel"/>
</dbReference>
<sequence length="119" mass="13564">MTTLCTCRNAPSDVLADWVLVRCKPNHDRMMTGQARQRWTKPQQGMLKCNVDAACYNAENKYSTGACLRDVEVKFVQACTSHFEGQPEIKEAEAQGLLVTLQWLKQIHIDKVEIEMDCM</sequence>
<dbReference type="InterPro" id="IPR002156">
    <property type="entry name" value="RNaseH_domain"/>
</dbReference>
<dbReference type="GO" id="GO:0004523">
    <property type="term" value="F:RNA-DNA hybrid ribonuclease activity"/>
    <property type="evidence" value="ECO:0007669"/>
    <property type="project" value="InterPro"/>
</dbReference>
<evidence type="ECO:0000259" key="1">
    <source>
        <dbReference type="Pfam" id="PF13456"/>
    </source>
</evidence>
<dbReference type="Pfam" id="PF13456">
    <property type="entry name" value="RVT_3"/>
    <property type="match status" value="1"/>
</dbReference>